<dbReference type="InterPro" id="IPR001452">
    <property type="entry name" value="SH3_domain"/>
</dbReference>
<evidence type="ECO:0000256" key="16">
    <source>
        <dbReference type="PROSITE-ProRule" id="PRU00288"/>
    </source>
</evidence>
<dbReference type="Proteomes" id="UP001178508">
    <property type="component" value="Chromosome 14"/>
</dbReference>
<keyword evidence="7" id="KW-0597">Phosphoprotein</keyword>
<dbReference type="Gene3D" id="1.25.40.20">
    <property type="entry name" value="Ankyrin repeat-containing domain"/>
    <property type="match status" value="1"/>
</dbReference>
<evidence type="ECO:0000256" key="7">
    <source>
        <dbReference type="ARBA" id="ARBA00022553"/>
    </source>
</evidence>
<dbReference type="PROSITE" id="PS50002">
    <property type="entry name" value="SH3"/>
    <property type="match status" value="1"/>
</dbReference>
<dbReference type="SMART" id="SM00326">
    <property type="entry name" value="SH3"/>
    <property type="match status" value="1"/>
</dbReference>
<proteinExistence type="predicted"/>
<dbReference type="AlphaFoldDB" id="A0AAV1GJ75"/>
<keyword evidence="10" id="KW-0862">Zinc</keyword>
<dbReference type="Pfam" id="PF14604">
    <property type="entry name" value="SH3_9"/>
    <property type="match status" value="1"/>
</dbReference>
<dbReference type="Pfam" id="PF16746">
    <property type="entry name" value="BAR_3"/>
    <property type="match status" value="1"/>
</dbReference>
<sequence length="1029" mass="113594">MPDQISVFEFLSETTEDYNSPITSSFSTRLQSCRNTVSILEEALDQDRSALQKVKKSVKSIYSSGQEHAGNQEVFSQALERLGGNQSELGSAFVKFSNLVKELAALLKNLLQSLSHNVLFSLDSLLKGDLKGVKGDLKKPFDKAWKDYETKLAKIEKEKREHAKQHGMIRTEITGAEIAEEMEKERRMFQLHMCEYLIKVNEIKTKKGVDLLQNLIKYFHAQCNFFQDGLKTADRQKQHIEKLTTDLVNIKQSQDEEKKQLTVLRELIRGSLQLDQREDSQSKQVGYSMHQLQGNKEFGSEKRGNLLKKSDGLRKVWQRRKCSVKAGVLTISHATVRTTSPSMHCFSLNPGQSRCLKIMMSIDQVLRSPGNNSCCDCGAADPRWISTNLGVLTCIECSGIHREMGVHVSRIQSLELDKLGTSELLVAKNVGNCSFNEIMEAGLPSQSVKPSANSDMTARKEFINAKYVERRFIRRTVSVATSGLDEVWEAVQSRDLLSIIQLYAEGVELLQPLPEPGQEPGETALHHCVRTADRSTLHLVDFLVQNSTNLNSETALGNSALHYCCLFNKPECVKLLLRGKPNICSTNQNGETALDIARRLKSAQCEDPLVEAVSGRFNPHVHVDYDWNLRLDELDESDDELEDKPSPVKKERSSRPQSFCPSSSASSQEKLSRPASFLPPHRDKQRLSYGAFANPVYSTSSDAPPSPGPDSSGPPTAAARSLGRGPASSPPTSLALIGGGGGSSTLKKRPPPPPPGHKRALSDPPSPVQGPAGSELTPPAGIRSSRFEGIQQSLTSSNPKSTLGPRVLPRLPEKVALRKIDTIHLPSVDHRPSQPPDLLLKPSSPQPDSQKSPPFIDASPKSLLTPVDSAHRVPLAEKPPLFDLPPKPLLRDLPPKPSITDLPPKPLLNDRPVAMETQESKMASAAESRVQQEGRSPPPDDDGDDGDDSLPVETPVPLPRTITPVRSKARRVRTIYDCQADNDDELSFSEGEVIIVTGEEDQEWWIGHIEGQPDRKGAFPMSFVHSLCD</sequence>
<comment type="subcellular location">
    <subcellularLocation>
        <location evidence="2">Cytoplasm</location>
    </subcellularLocation>
    <subcellularLocation>
        <location evidence="3">Golgi apparatus</location>
    </subcellularLocation>
    <subcellularLocation>
        <location evidence="1">Membrane</location>
    </subcellularLocation>
</comment>
<dbReference type="GO" id="GO:0005794">
    <property type="term" value="C:Golgi apparatus"/>
    <property type="evidence" value="ECO:0007669"/>
    <property type="project" value="UniProtKB-SubCell"/>
</dbReference>
<protein>
    <submittedName>
        <fullName evidence="20">Arf-GAP with SH3 domain, ANK repeat and PH domain-containing protein 1a isoform X2</fullName>
    </submittedName>
</protein>
<dbReference type="SUPFAM" id="SSF50044">
    <property type="entry name" value="SH3-domain"/>
    <property type="match status" value="1"/>
</dbReference>
<evidence type="ECO:0000256" key="5">
    <source>
        <dbReference type="ARBA" id="ARBA00022468"/>
    </source>
</evidence>
<evidence type="ECO:0000256" key="10">
    <source>
        <dbReference type="ARBA" id="ARBA00022833"/>
    </source>
</evidence>
<dbReference type="FunFam" id="1.25.40.20:FF:000006">
    <property type="entry name" value="Arf-GAP with SH3 domain, ANK repeat and PH domain-containing protein 2"/>
    <property type="match status" value="1"/>
</dbReference>
<keyword evidence="12 14" id="KW-0040">ANK repeat</keyword>
<keyword evidence="16" id="KW-0863">Zinc-finger</keyword>
<dbReference type="Pfam" id="PF01412">
    <property type="entry name" value="ArfGap"/>
    <property type="match status" value="1"/>
</dbReference>
<evidence type="ECO:0000256" key="17">
    <source>
        <dbReference type="SAM" id="MobiDB-lite"/>
    </source>
</evidence>
<dbReference type="SMART" id="SM00248">
    <property type="entry name" value="ANK"/>
    <property type="match status" value="2"/>
</dbReference>
<dbReference type="Pfam" id="PF12796">
    <property type="entry name" value="Ank_2"/>
    <property type="match status" value="1"/>
</dbReference>
<dbReference type="InterPro" id="IPR004148">
    <property type="entry name" value="BAR_dom"/>
</dbReference>
<evidence type="ECO:0000313" key="20">
    <source>
        <dbReference type="EMBL" id="CAJ1073196.1"/>
    </source>
</evidence>
<dbReference type="GO" id="GO:0005096">
    <property type="term" value="F:GTPase activator activity"/>
    <property type="evidence" value="ECO:0007669"/>
    <property type="project" value="UniProtKB-KW"/>
</dbReference>
<dbReference type="InterPro" id="IPR043593">
    <property type="entry name" value="ASAP"/>
</dbReference>
<dbReference type="Gene3D" id="2.30.30.40">
    <property type="entry name" value="SH3 Domains"/>
    <property type="match status" value="1"/>
</dbReference>
<gene>
    <name evidence="20" type="ORF">XNOV1_A002796</name>
</gene>
<dbReference type="InterPro" id="IPR036028">
    <property type="entry name" value="SH3-like_dom_sf"/>
</dbReference>
<dbReference type="PROSITE" id="PS50088">
    <property type="entry name" value="ANK_REPEAT"/>
    <property type="match status" value="1"/>
</dbReference>
<feature type="domain" description="SH3" evidence="18">
    <location>
        <begin position="967"/>
        <end position="1029"/>
    </location>
</feature>
<dbReference type="InterPro" id="IPR001164">
    <property type="entry name" value="ArfGAP_dom"/>
</dbReference>
<dbReference type="GO" id="GO:0008270">
    <property type="term" value="F:zinc ion binding"/>
    <property type="evidence" value="ECO:0007669"/>
    <property type="project" value="UniProtKB-KW"/>
</dbReference>
<dbReference type="PANTHER" id="PTHR45854">
    <property type="entry name" value="ASAP FAMILY MEMBER"/>
    <property type="match status" value="1"/>
</dbReference>
<dbReference type="FunFam" id="1.25.40.950:FF:000001">
    <property type="entry name" value="Arf-GAP with SH3 domain, ANK repeat and PH domain-containing protein 1"/>
    <property type="match status" value="1"/>
</dbReference>
<feature type="region of interest" description="Disordered" evidence="17">
    <location>
        <begin position="636"/>
        <end position="682"/>
    </location>
</feature>
<evidence type="ECO:0000256" key="15">
    <source>
        <dbReference type="PROSITE-ProRule" id="PRU00192"/>
    </source>
</evidence>
<keyword evidence="6" id="KW-0963">Cytoplasm</keyword>
<keyword evidence="9" id="KW-0677">Repeat</keyword>
<evidence type="ECO:0000256" key="13">
    <source>
        <dbReference type="ARBA" id="ARBA00023136"/>
    </source>
</evidence>
<feature type="domain" description="Arf-GAP" evidence="19">
    <location>
        <begin position="353"/>
        <end position="486"/>
    </location>
</feature>
<feature type="compositionally biased region" description="Basic and acidic residues" evidence="17">
    <location>
        <begin position="643"/>
        <end position="654"/>
    </location>
</feature>
<feature type="compositionally biased region" description="Polar residues" evidence="17">
    <location>
        <begin position="790"/>
        <end position="801"/>
    </location>
</feature>
<feature type="region of interest" description="Disordered" evidence="17">
    <location>
        <begin position="695"/>
        <end position="964"/>
    </location>
</feature>
<dbReference type="InterPro" id="IPR027267">
    <property type="entry name" value="AH/BAR_dom_sf"/>
</dbReference>
<dbReference type="FunFam" id="1.10.220.150:FF:000002">
    <property type="entry name" value="arf-GAP with SH3 domain, ANK repeat and PH domain-containing protein 1"/>
    <property type="match status" value="1"/>
</dbReference>
<feature type="compositionally biased region" description="Low complexity" evidence="17">
    <location>
        <begin position="836"/>
        <end position="854"/>
    </location>
</feature>
<feature type="compositionally biased region" description="Low complexity" evidence="17">
    <location>
        <begin position="655"/>
        <end position="668"/>
    </location>
</feature>
<dbReference type="SMART" id="SM00105">
    <property type="entry name" value="ArfGap"/>
    <property type="match status" value="1"/>
</dbReference>
<dbReference type="PROSITE" id="PS50115">
    <property type="entry name" value="ARFGAP"/>
    <property type="match status" value="1"/>
</dbReference>
<organism evidence="20 21">
    <name type="scientific">Xyrichtys novacula</name>
    <name type="common">Pearly razorfish</name>
    <name type="synonym">Hemipteronotus novacula</name>
    <dbReference type="NCBI Taxonomy" id="13765"/>
    <lineage>
        <taxon>Eukaryota</taxon>
        <taxon>Metazoa</taxon>
        <taxon>Chordata</taxon>
        <taxon>Craniata</taxon>
        <taxon>Vertebrata</taxon>
        <taxon>Euteleostomi</taxon>
        <taxon>Actinopterygii</taxon>
        <taxon>Neopterygii</taxon>
        <taxon>Teleostei</taxon>
        <taxon>Neoteleostei</taxon>
        <taxon>Acanthomorphata</taxon>
        <taxon>Eupercaria</taxon>
        <taxon>Labriformes</taxon>
        <taxon>Labridae</taxon>
        <taxon>Xyrichtys</taxon>
    </lineage>
</organism>
<evidence type="ECO:0000259" key="19">
    <source>
        <dbReference type="PROSITE" id="PS50115"/>
    </source>
</evidence>
<dbReference type="EMBL" id="OY660877">
    <property type="protein sequence ID" value="CAJ1073196.1"/>
    <property type="molecule type" value="Genomic_DNA"/>
</dbReference>
<keyword evidence="4 15" id="KW-0728">SH3 domain</keyword>
<evidence type="ECO:0000256" key="2">
    <source>
        <dbReference type="ARBA" id="ARBA00004496"/>
    </source>
</evidence>
<dbReference type="FunFam" id="2.30.30.40:FF:000012">
    <property type="entry name" value="Arf-GAP with SH3 domain, ANK repeat and PH domain-containing protein 2"/>
    <property type="match status" value="1"/>
</dbReference>
<dbReference type="InterPro" id="IPR036770">
    <property type="entry name" value="Ankyrin_rpt-contain_sf"/>
</dbReference>
<evidence type="ECO:0000256" key="6">
    <source>
        <dbReference type="ARBA" id="ARBA00022490"/>
    </source>
</evidence>
<keyword evidence="11" id="KW-0333">Golgi apparatus</keyword>
<evidence type="ECO:0000259" key="18">
    <source>
        <dbReference type="PROSITE" id="PS50002"/>
    </source>
</evidence>
<evidence type="ECO:0000256" key="1">
    <source>
        <dbReference type="ARBA" id="ARBA00004370"/>
    </source>
</evidence>
<feature type="compositionally biased region" description="Acidic residues" evidence="17">
    <location>
        <begin position="939"/>
        <end position="950"/>
    </location>
</feature>
<dbReference type="PANTHER" id="PTHR45854:SF2">
    <property type="entry name" value="ARF-GAP WITH SH3 DOMAIN, ANK REPEAT AND PH DOMAIN-CONTAINING PROTEIN 1"/>
    <property type="match status" value="1"/>
</dbReference>
<dbReference type="Gene3D" id="1.25.40.950">
    <property type="match status" value="1"/>
</dbReference>
<keyword evidence="5" id="KW-0343">GTPase activation</keyword>
<feature type="compositionally biased region" description="Low complexity" evidence="17">
    <location>
        <begin position="698"/>
        <end position="719"/>
    </location>
</feature>
<dbReference type="SUPFAM" id="SSF48403">
    <property type="entry name" value="Ankyrin repeat"/>
    <property type="match status" value="1"/>
</dbReference>
<dbReference type="SUPFAM" id="SSF103657">
    <property type="entry name" value="BAR/IMD domain-like"/>
    <property type="match status" value="1"/>
</dbReference>
<accession>A0AAV1GJ75</accession>
<dbReference type="PRINTS" id="PR00405">
    <property type="entry name" value="REVINTRACTNG"/>
</dbReference>
<dbReference type="InterPro" id="IPR038508">
    <property type="entry name" value="ArfGAP_dom_sf"/>
</dbReference>
<evidence type="ECO:0000256" key="8">
    <source>
        <dbReference type="ARBA" id="ARBA00022723"/>
    </source>
</evidence>
<evidence type="ECO:0000256" key="9">
    <source>
        <dbReference type="ARBA" id="ARBA00022737"/>
    </source>
</evidence>
<dbReference type="InterPro" id="IPR037278">
    <property type="entry name" value="ARFGAP/RecO"/>
</dbReference>
<evidence type="ECO:0000256" key="3">
    <source>
        <dbReference type="ARBA" id="ARBA00004555"/>
    </source>
</evidence>
<keyword evidence="8" id="KW-0479">Metal-binding</keyword>
<dbReference type="GO" id="GO:0016020">
    <property type="term" value="C:membrane"/>
    <property type="evidence" value="ECO:0007669"/>
    <property type="project" value="UniProtKB-SubCell"/>
</dbReference>
<dbReference type="CDD" id="cd11821">
    <property type="entry name" value="SH3_ASAP"/>
    <property type="match status" value="1"/>
</dbReference>
<dbReference type="InterPro" id="IPR002110">
    <property type="entry name" value="Ankyrin_rpt"/>
</dbReference>
<dbReference type="Gene3D" id="1.10.220.150">
    <property type="entry name" value="Arf GTPase activating protein"/>
    <property type="match status" value="1"/>
</dbReference>
<keyword evidence="13" id="KW-0472">Membrane</keyword>
<evidence type="ECO:0000256" key="12">
    <source>
        <dbReference type="ARBA" id="ARBA00023043"/>
    </source>
</evidence>
<feature type="repeat" description="ANK" evidence="14">
    <location>
        <begin position="520"/>
        <end position="555"/>
    </location>
</feature>
<dbReference type="FunFam" id="1.20.1270.60:FF:000004">
    <property type="entry name" value="Arf-GAP with SH3 domain, ANK repeat and PH domain-containing protein 1"/>
    <property type="match status" value="1"/>
</dbReference>
<reference evidence="20" key="1">
    <citation type="submission" date="2023-08" db="EMBL/GenBank/DDBJ databases">
        <authorList>
            <person name="Alioto T."/>
            <person name="Alioto T."/>
            <person name="Gomez Garrido J."/>
        </authorList>
    </citation>
    <scope>NUCLEOTIDE SEQUENCE</scope>
</reference>
<dbReference type="Gene3D" id="1.20.1270.60">
    <property type="entry name" value="Arfaptin homology (AH) domain/BAR domain"/>
    <property type="match status" value="1"/>
</dbReference>
<keyword evidence="21" id="KW-1185">Reference proteome</keyword>
<name>A0AAV1GJ75_XYRNO</name>
<evidence type="ECO:0000256" key="4">
    <source>
        <dbReference type="ARBA" id="ARBA00022443"/>
    </source>
</evidence>
<evidence type="ECO:0000256" key="14">
    <source>
        <dbReference type="PROSITE-ProRule" id="PRU00023"/>
    </source>
</evidence>
<evidence type="ECO:0000256" key="11">
    <source>
        <dbReference type="ARBA" id="ARBA00023034"/>
    </source>
</evidence>
<dbReference type="InterPro" id="IPR035836">
    <property type="entry name" value="ASAP1-like_SH3"/>
</dbReference>
<feature type="compositionally biased region" description="Basic and acidic residues" evidence="17">
    <location>
        <begin position="811"/>
        <end position="832"/>
    </location>
</feature>
<dbReference type="SUPFAM" id="SSF57863">
    <property type="entry name" value="ArfGap/RecO-like zinc finger"/>
    <property type="match status" value="1"/>
</dbReference>
<evidence type="ECO:0000313" key="21">
    <source>
        <dbReference type="Proteomes" id="UP001178508"/>
    </source>
</evidence>